<organism evidence="2">
    <name type="scientific">uncultured bacterium CBNPD1 BAC clone 2089</name>
    <dbReference type="NCBI Taxonomy" id="417311"/>
    <lineage>
        <taxon>Bacteria</taxon>
        <taxon>environmental samples</taxon>
    </lineage>
</organism>
<proteinExistence type="predicted"/>
<accession>B1N6Q7</accession>
<reference evidence="2" key="1">
    <citation type="journal article" date="2008" name="FEMS Microbiol. Ecol.">
        <title>Metagenomic analysis of a freshwater toxic cyanobacteria bloom.</title>
        <authorList>
            <person name="Pope P.B."/>
            <person name="Patel B.K."/>
        </authorList>
    </citation>
    <scope>NUCLEOTIDE SEQUENCE</scope>
</reference>
<dbReference type="GO" id="GO:0016853">
    <property type="term" value="F:isomerase activity"/>
    <property type="evidence" value="ECO:0007669"/>
    <property type="project" value="UniProtKB-KW"/>
</dbReference>
<dbReference type="EMBL" id="EF157672">
    <property type="protein sequence ID" value="ABM53603.1"/>
    <property type="molecule type" value="Genomic_DNA"/>
</dbReference>
<sequence length="165" mass="18119">MHAIGHPCEPRRRRARRACPRMWTKHSPIPAEAPVTSARRNGKFAIGLMAGVCTGQAARGGKARVSTTQCTLGFCVVFGAEMFFRALLGAPCTVDIDVARKFCAVRQDRHRGSRYLDEATVHCSVDDLAIGLVDARVVFDQSTEERDVTGEKRDFSPTKRAGDDL</sequence>
<name>B1N6Q7_9BACT</name>
<keyword evidence="2" id="KW-0413">Isomerase</keyword>
<dbReference type="AlphaFoldDB" id="B1N6Q7"/>
<protein>
    <submittedName>
        <fullName evidence="2">Putative enoyl-CoA hydratase/isomerase</fullName>
    </submittedName>
</protein>
<evidence type="ECO:0000313" key="2">
    <source>
        <dbReference type="EMBL" id="ABM53603.1"/>
    </source>
</evidence>
<evidence type="ECO:0000256" key="1">
    <source>
        <dbReference type="SAM" id="MobiDB-lite"/>
    </source>
</evidence>
<feature type="region of interest" description="Disordered" evidence="1">
    <location>
        <begin position="146"/>
        <end position="165"/>
    </location>
</feature>